<feature type="domain" description="MacB-like periplasmic core" evidence="9">
    <location>
        <begin position="16"/>
        <end position="253"/>
    </location>
</feature>
<name>A0A2M9XYF7_9LEPT</name>
<dbReference type="PANTHER" id="PTHR30489">
    <property type="entry name" value="LIPOPROTEIN-RELEASING SYSTEM TRANSMEMBRANE PROTEIN LOLE"/>
    <property type="match status" value="1"/>
</dbReference>
<keyword evidence="5 7" id="KW-1133">Transmembrane helix</keyword>
<proteinExistence type="inferred from homology"/>
<dbReference type="RefSeq" id="WP_100791583.1">
    <property type="nucleotide sequence ID" value="NZ_NPDQ01000007.1"/>
</dbReference>
<evidence type="ECO:0000256" key="5">
    <source>
        <dbReference type="ARBA" id="ARBA00022989"/>
    </source>
</evidence>
<protein>
    <submittedName>
        <fullName evidence="10">ABC transporter permease</fullName>
    </submittedName>
</protein>
<reference evidence="10" key="1">
    <citation type="journal article" date="2019" name="PLoS Negl. Trop. Dis.">
        <title>Revisiting the worldwide diversity of Leptospira species in the environment.</title>
        <authorList>
            <person name="Vincent A.T."/>
            <person name="Schiettekatte O."/>
            <person name="Bourhy P."/>
            <person name="Veyrier F.J."/>
            <person name="Picardeau M."/>
        </authorList>
    </citation>
    <scope>NUCLEOTIDE SEQUENCE [LARGE SCALE GENOMIC DNA]</scope>
    <source>
        <strain evidence="10">201800277</strain>
    </source>
</reference>
<dbReference type="Pfam" id="PF02687">
    <property type="entry name" value="FtsX"/>
    <property type="match status" value="1"/>
</dbReference>
<feature type="transmembrane region" description="Helical" evidence="7">
    <location>
        <begin position="374"/>
        <end position="399"/>
    </location>
</feature>
<evidence type="ECO:0000256" key="7">
    <source>
        <dbReference type="SAM" id="Phobius"/>
    </source>
</evidence>
<evidence type="ECO:0000256" key="3">
    <source>
        <dbReference type="ARBA" id="ARBA00022475"/>
    </source>
</evidence>
<keyword evidence="6 7" id="KW-0472">Membrane</keyword>
<dbReference type="Pfam" id="PF12704">
    <property type="entry name" value="MacB_PCD"/>
    <property type="match status" value="1"/>
</dbReference>
<dbReference type="InterPro" id="IPR025857">
    <property type="entry name" value="MacB_PCD"/>
</dbReference>
<dbReference type="GO" id="GO:0044874">
    <property type="term" value="P:lipoprotein localization to outer membrane"/>
    <property type="evidence" value="ECO:0007669"/>
    <property type="project" value="TreeGrafter"/>
</dbReference>
<evidence type="ECO:0000256" key="1">
    <source>
        <dbReference type="ARBA" id="ARBA00004651"/>
    </source>
</evidence>
<comment type="similarity">
    <text evidence="2">Belongs to the ABC-4 integral membrane protein family. LolC/E subfamily.</text>
</comment>
<dbReference type="AlphaFoldDB" id="A0A2M9XYF7"/>
<dbReference type="OrthoDB" id="9770036at2"/>
<dbReference type="PANTHER" id="PTHR30489:SF0">
    <property type="entry name" value="LIPOPROTEIN-RELEASING SYSTEM TRANSMEMBRANE PROTEIN LOLE"/>
    <property type="match status" value="1"/>
</dbReference>
<evidence type="ECO:0000313" key="11">
    <source>
        <dbReference type="Proteomes" id="UP000297891"/>
    </source>
</evidence>
<comment type="subcellular location">
    <subcellularLocation>
        <location evidence="1">Cell membrane</location>
        <topology evidence="1">Multi-pass membrane protein</topology>
    </subcellularLocation>
</comment>
<comment type="caution">
    <text evidence="10">The sequence shown here is derived from an EMBL/GenBank/DDBJ whole genome shotgun (WGS) entry which is preliminary data.</text>
</comment>
<keyword evidence="3" id="KW-1003">Cell membrane</keyword>
<evidence type="ECO:0000259" key="9">
    <source>
        <dbReference type="Pfam" id="PF12704"/>
    </source>
</evidence>
<evidence type="ECO:0000313" key="10">
    <source>
        <dbReference type="EMBL" id="TGK95361.1"/>
    </source>
</evidence>
<dbReference type="GO" id="GO:0098797">
    <property type="term" value="C:plasma membrane protein complex"/>
    <property type="evidence" value="ECO:0007669"/>
    <property type="project" value="TreeGrafter"/>
</dbReference>
<gene>
    <name evidence="10" type="ORF">EHQ30_01610</name>
</gene>
<feature type="transmembrane region" description="Helical" evidence="7">
    <location>
        <begin position="285"/>
        <end position="304"/>
    </location>
</feature>
<feature type="transmembrane region" description="Helical" evidence="7">
    <location>
        <begin position="325"/>
        <end position="354"/>
    </location>
</feature>
<dbReference type="EMBL" id="RQFP01000001">
    <property type="protein sequence ID" value="TGK95361.1"/>
    <property type="molecule type" value="Genomic_DNA"/>
</dbReference>
<organism evidence="10 11">
    <name type="scientific">Leptospira brenneri</name>
    <dbReference type="NCBI Taxonomy" id="2023182"/>
    <lineage>
        <taxon>Bacteria</taxon>
        <taxon>Pseudomonadati</taxon>
        <taxon>Spirochaetota</taxon>
        <taxon>Spirochaetia</taxon>
        <taxon>Leptospirales</taxon>
        <taxon>Leptospiraceae</taxon>
        <taxon>Leptospira</taxon>
    </lineage>
</organism>
<evidence type="ECO:0000259" key="8">
    <source>
        <dbReference type="Pfam" id="PF02687"/>
    </source>
</evidence>
<dbReference type="InterPro" id="IPR003838">
    <property type="entry name" value="ABC3_permease_C"/>
</dbReference>
<dbReference type="Proteomes" id="UP000297891">
    <property type="component" value="Unassembled WGS sequence"/>
</dbReference>
<feature type="domain" description="ABC3 transporter permease C-terminal" evidence="8">
    <location>
        <begin position="285"/>
        <end position="409"/>
    </location>
</feature>
<evidence type="ECO:0000256" key="4">
    <source>
        <dbReference type="ARBA" id="ARBA00022692"/>
    </source>
</evidence>
<evidence type="ECO:0000256" key="6">
    <source>
        <dbReference type="ARBA" id="ARBA00023136"/>
    </source>
</evidence>
<keyword evidence="4 7" id="KW-0812">Transmembrane</keyword>
<feature type="transmembrane region" description="Helical" evidence="7">
    <location>
        <begin position="17"/>
        <end position="40"/>
    </location>
</feature>
<evidence type="ECO:0000256" key="2">
    <source>
        <dbReference type="ARBA" id="ARBA00005236"/>
    </source>
</evidence>
<accession>A0A2M9XYF7</accession>
<dbReference type="InterPro" id="IPR051447">
    <property type="entry name" value="Lipoprotein-release_system"/>
</dbReference>
<sequence length="417" mass="45774">MLFLAIRQIFSRPQQSVLTLIGIVLGTAGYIVFSGIMLGFQAVITDQLVNSDGQIKISPRDELITERTFEDVFFQGKLVRWLSPPSGRTDNSRLTNVLGWMEKLSNDHRVVSFAPQLSKEVIFVNGKETAPARFVGIDPNIQPKVTNLGDYIVEGKLSDLSRGTSLAIMGEGVLNKLGAKMGDTVSVYIPGTDLIPVKVVGILSTGNRLIDEVTVYASLSSVQSITKSSGEISQIIVKIKDIRAAAEIAEDLRYFSKDKVESWDEVNASILQVFRTQDIVRNSTTFTIILVVAFGIYNILNMVVNQKKKEVAILRSIGFDEKDTIQLFIFQGLFLGTLGALIGIFVGILGCYYIDGIPIGDPKQNSKALMKKMMISWDLMIYVKGFCIAVLSASIASYIPARMASRLSPVDIIRGAT</sequence>
<keyword evidence="11" id="KW-1185">Reference proteome</keyword>